<feature type="transmembrane region" description="Helical" evidence="6">
    <location>
        <begin position="129"/>
        <end position="151"/>
    </location>
</feature>
<evidence type="ECO:0000256" key="4">
    <source>
        <dbReference type="ARBA" id="ARBA00022989"/>
    </source>
</evidence>
<feature type="transmembrane region" description="Helical" evidence="6">
    <location>
        <begin position="78"/>
        <end position="98"/>
    </location>
</feature>
<evidence type="ECO:0000256" key="2">
    <source>
        <dbReference type="ARBA" id="ARBA00022475"/>
    </source>
</evidence>
<feature type="transmembrane region" description="Helical" evidence="6">
    <location>
        <begin position="171"/>
        <end position="189"/>
    </location>
</feature>
<evidence type="ECO:0000256" key="6">
    <source>
        <dbReference type="SAM" id="Phobius"/>
    </source>
</evidence>
<evidence type="ECO:0000256" key="1">
    <source>
        <dbReference type="ARBA" id="ARBA00004651"/>
    </source>
</evidence>
<feature type="transmembrane region" description="Helical" evidence="6">
    <location>
        <begin position="446"/>
        <end position="464"/>
    </location>
</feature>
<dbReference type="Gene3D" id="1.20.1740.10">
    <property type="entry name" value="Amino acid/polyamine transporter I"/>
    <property type="match status" value="1"/>
</dbReference>
<feature type="transmembrane region" description="Helical" evidence="6">
    <location>
        <begin position="46"/>
        <end position="66"/>
    </location>
</feature>
<dbReference type="Pfam" id="PF13520">
    <property type="entry name" value="AA_permease_2"/>
    <property type="match status" value="1"/>
</dbReference>
<dbReference type="PANTHER" id="PTHR42770:SF7">
    <property type="entry name" value="MEMBRANE PROTEIN"/>
    <property type="match status" value="1"/>
</dbReference>
<dbReference type="EMBL" id="AOFD01000062">
    <property type="protein sequence ID" value="ELT43163.1"/>
    <property type="molecule type" value="Genomic_DNA"/>
</dbReference>
<keyword evidence="2" id="KW-1003">Cell membrane</keyword>
<feature type="transmembrane region" description="Helical" evidence="6">
    <location>
        <begin position="380"/>
        <end position="401"/>
    </location>
</feature>
<gene>
    <name evidence="7" type="ORF">G205_20203</name>
</gene>
<dbReference type="AlphaFoldDB" id="L8TIK6"/>
<sequence length="530" mass="56650">MTAVIKSSRKWCHDRDTPHQHVPGRLRQTHSRQRGITAKGLKGGQLGLLAVVVLGISTIAPAYTLTSALGPTVNEVGLQLPVIFLIGFIPMILVSLAYRELNADSPDSGTTFTWVTKAFGPWVGWMGGWGLLAASIIVLSNLAGVAVDFFYLFLSQLTGSAELADLADNKAINVLTCFVFVALAVWVSYRGLHATKLVQYGLVGFQLLVLGLFVAMAFANWSASETAIPFSWDWFDITKVETFSQIAAGISLSIFVYWGWDVCLTLNEETANGKKTAGVAGTLTAIIVLAIYLLVSIATMMFAGLGDTGNGLNNEDNHENIFTALASPIMGPFAILMSLAVLSSSAASLQSTFMSPARGLLAMGHYGALPERFGKVSRKFATPGFATVIAGVVSAGFYAVMHVVSENVLNDTIVSLGLMICFYYGLTALACAWYFRHSVFSSARNFILRLLCPVLGGVGLYVVFLQTAVDSLAPEFGSGSEVFGVGLVFVLGVGILAMGAVFMLVMSKVRPGFFRGETLKRDTPALVVPE</sequence>
<reference evidence="8" key="1">
    <citation type="journal article" date="2013" name="Genome Announc.">
        <title>Draft Genome Sequence of the 2-Chloro-4-Nitrophenol-Degrading Bacterium Arthrobacter sp. Strain SJCon.</title>
        <authorList>
            <person name="Vikram S."/>
            <person name="Kumar S."/>
            <person name="Vaidya B."/>
            <person name="Pinnaka A.K."/>
            <person name="Raghava G.P."/>
        </authorList>
    </citation>
    <scope>NUCLEOTIDE SEQUENCE [LARGE SCALE GENOMIC DNA]</scope>
    <source>
        <strain evidence="8">SJCon</strain>
    </source>
</reference>
<evidence type="ECO:0000313" key="8">
    <source>
        <dbReference type="Proteomes" id="UP000011189"/>
    </source>
</evidence>
<dbReference type="Proteomes" id="UP000011189">
    <property type="component" value="Unassembled WGS sequence"/>
</dbReference>
<dbReference type="PANTHER" id="PTHR42770">
    <property type="entry name" value="AMINO ACID TRANSPORTER-RELATED"/>
    <property type="match status" value="1"/>
</dbReference>
<dbReference type="PATRIC" id="fig|683150.5.peg.3966"/>
<keyword evidence="8" id="KW-1185">Reference proteome</keyword>
<feature type="transmembrane region" description="Helical" evidence="6">
    <location>
        <begin position="321"/>
        <end position="342"/>
    </location>
</feature>
<evidence type="ECO:0000256" key="5">
    <source>
        <dbReference type="ARBA" id="ARBA00023136"/>
    </source>
</evidence>
<accession>L8TIK6</accession>
<dbReference type="InterPro" id="IPR050367">
    <property type="entry name" value="APC_superfamily"/>
</dbReference>
<keyword evidence="3 6" id="KW-0812">Transmembrane</keyword>
<dbReference type="PIRSF" id="PIRSF006060">
    <property type="entry name" value="AA_transporter"/>
    <property type="match status" value="1"/>
</dbReference>
<keyword evidence="4 6" id="KW-1133">Transmembrane helix</keyword>
<evidence type="ECO:0000313" key="7">
    <source>
        <dbReference type="EMBL" id="ELT43163.1"/>
    </source>
</evidence>
<proteinExistence type="predicted"/>
<dbReference type="InterPro" id="IPR002293">
    <property type="entry name" value="AA/rel_permease1"/>
</dbReference>
<feature type="transmembrane region" description="Helical" evidence="6">
    <location>
        <begin position="201"/>
        <end position="223"/>
    </location>
</feature>
<comment type="caution">
    <text evidence="7">The sequence shown here is derived from an EMBL/GenBank/DDBJ whole genome shotgun (WGS) entry which is preliminary data.</text>
</comment>
<feature type="transmembrane region" description="Helical" evidence="6">
    <location>
        <begin position="243"/>
        <end position="266"/>
    </location>
</feature>
<feature type="transmembrane region" description="Helical" evidence="6">
    <location>
        <begin position="278"/>
        <end position="301"/>
    </location>
</feature>
<feature type="transmembrane region" description="Helical" evidence="6">
    <location>
        <begin position="413"/>
        <end position="434"/>
    </location>
</feature>
<feature type="transmembrane region" description="Helical" evidence="6">
    <location>
        <begin position="484"/>
        <end position="505"/>
    </location>
</feature>
<keyword evidence="5 6" id="KW-0472">Membrane</keyword>
<dbReference type="GO" id="GO:0005886">
    <property type="term" value="C:plasma membrane"/>
    <property type="evidence" value="ECO:0007669"/>
    <property type="project" value="UniProtKB-SubCell"/>
</dbReference>
<dbReference type="GO" id="GO:0022857">
    <property type="term" value="F:transmembrane transporter activity"/>
    <property type="evidence" value="ECO:0007669"/>
    <property type="project" value="InterPro"/>
</dbReference>
<evidence type="ECO:0000256" key="3">
    <source>
        <dbReference type="ARBA" id="ARBA00022692"/>
    </source>
</evidence>
<comment type="subcellular location">
    <subcellularLocation>
        <location evidence="1">Cell membrane</location>
        <topology evidence="1">Multi-pass membrane protein</topology>
    </subcellularLocation>
</comment>
<name>L8TIK6_9MICC</name>
<organism evidence="7 8">
    <name type="scientific">Arthrobacter nitrophenolicus</name>
    <dbReference type="NCBI Taxonomy" id="683150"/>
    <lineage>
        <taxon>Bacteria</taxon>
        <taxon>Bacillati</taxon>
        <taxon>Actinomycetota</taxon>
        <taxon>Actinomycetes</taxon>
        <taxon>Micrococcales</taxon>
        <taxon>Micrococcaceae</taxon>
        <taxon>Arthrobacter</taxon>
    </lineage>
</organism>
<protein>
    <submittedName>
        <fullName evidence="7">Amino acid permease-associated protein</fullName>
    </submittedName>
</protein>